<dbReference type="InterPro" id="IPR012340">
    <property type="entry name" value="NA-bd_OB-fold"/>
</dbReference>
<dbReference type="GO" id="GO:0005737">
    <property type="term" value="C:cytoplasm"/>
    <property type="evidence" value="ECO:0007669"/>
    <property type="project" value="UniProtKB-SubCell"/>
</dbReference>
<evidence type="ECO:0000256" key="5">
    <source>
        <dbReference type="ARBA" id="ARBA00022475"/>
    </source>
</evidence>
<evidence type="ECO:0000256" key="16">
    <source>
        <dbReference type="ARBA" id="ARBA00022884"/>
    </source>
</evidence>
<dbReference type="InterPro" id="IPR048583">
    <property type="entry name" value="RNase_E_G_thioredoxin-like"/>
</dbReference>
<dbReference type="InterPro" id="IPR019307">
    <property type="entry name" value="RNA-bd_AU-1/RNase_E/G"/>
</dbReference>
<reference evidence="20 21" key="1">
    <citation type="journal article" date="2016" name="Nat. Commun.">
        <title>Thousands of microbial genomes shed light on interconnected biogeochemical processes in an aquifer system.</title>
        <authorList>
            <person name="Anantharaman K."/>
            <person name="Brown C.T."/>
            <person name="Hug L.A."/>
            <person name="Sharon I."/>
            <person name="Castelle C.J."/>
            <person name="Probst A.J."/>
            <person name="Thomas B.C."/>
            <person name="Singh A."/>
            <person name="Wilkins M.J."/>
            <person name="Karaoz U."/>
            <person name="Brodie E.L."/>
            <person name="Williams K.H."/>
            <person name="Hubbard S.S."/>
            <person name="Banfield J.F."/>
        </authorList>
    </citation>
    <scope>NUCLEOTIDE SEQUENCE [LARGE SCALE GENOMIC DNA]</scope>
</reference>
<dbReference type="GO" id="GO:0046872">
    <property type="term" value="F:metal ion binding"/>
    <property type="evidence" value="ECO:0007669"/>
    <property type="project" value="UniProtKB-KW"/>
</dbReference>
<evidence type="ECO:0000256" key="2">
    <source>
        <dbReference type="ARBA" id="ARBA00004496"/>
    </source>
</evidence>
<dbReference type="Gene3D" id="2.40.50.140">
    <property type="entry name" value="Nucleic acid-binding proteins"/>
    <property type="match status" value="1"/>
</dbReference>
<dbReference type="Proteomes" id="UP000177583">
    <property type="component" value="Unassembled WGS sequence"/>
</dbReference>
<evidence type="ECO:0000259" key="19">
    <source>
        <dbReference type="PROSITE" id="PS50126"/>
    </source>
</evidence>
<dbReference type="AlphaFoldDB" id="A0A1F6GR86"/>
<feature type="region of interest" description="Disordered" evidence="18">
    <location>
        <begin position="484"/>
        <end position="603"/>
    </location>
</feature>
<dbReference type="NCBIfam" id="TIGR00757">
    <property type="entry name" value="RNaseEG"/>
    <property type="match status" value="1"/>
</dbReference>
<keyword evidence="8" id="KW-0698">rRNA processing</keyword>
<dbReference type="GO" id="GO:0008033">
    <property type="term" value="P:tRNA processing"/>
    <property type="evidence" value="ECO:0007669"/>
    <property type="project" value="UniProtKB-KW"/>
</dbReference>
<dbReference type="InterPro" id="IPR004659">
    <property type="entry name" value="RNase_E/G"/>
</dbReference>
<keyword evidence="12" id="KW-0699">rRNA-binding</keyword>
<evidence type="ECO:0000256" key="12">
    <source>
        <dbReference type="ARBA" id="ARBA00022730"/>
    </source>
</evidence>
<protein>
    <recommendedName>
        <fullName evidence="4">Ribonuclease G</fullName>
    </recommendedName>
</protein>
<dbReference type="SMART" id="SM00316">
    <property type="entry name" value="S1"/>
    <property type="match status" value="1"/>
</dbReference>
<evidence type="ECO:0000313" key="20">
    <source>
        <dbReference type="EMBL" id="OGH00653.1"/>
    </source>
</evidence>
<keyword evidence="16" id="KW-0694">RNA-binding</keyword>
<feature type="domain" description="S1 motif" evidence="19">
    <location>
        <begin position="40"/>
        <end position="116"/>
    </location>
</feature>
<keyword evidence="6" id="KW-0963">Cytoplasm</keyword>
<evidence type="ECO:0000256" key="15">
    <source>
        <dbReference type="ARBA" id="ARBA00022842"/>
    </source>
</evidence>
<evidence type="ECO:0000256" key="17">
    <source>
        <dbReference type="ARBA" id="ARBA00023136"/>
    </source>
</evidence>
<feature type="region of interest" description="Disordered" evidence="18">
    <location>
        <begin position="694"/>
        <end position="855"/>
    </location>
</feature>
<feature type="compositionally biased region" description="Basic and acidic residues" evidence="18">
    <location>
        <begin position="513"/>
        <end position="524"/>
    </location>
</feature>
<comment type="caution">
    <text evidence="20">The sequence shown here is derived from an EMBL/GenBank/DDBJ whole genome shotgun (WGS) entry which is preliminary data.</text>
</comment>
<dbReference type="PANTHER" id="PTHR30001">
    <property type="entry name" value="RIBONUCLEASE"/>
    <property type="match status" value="1"/>
</dbReference>
<evidence type="ECO:0000256" key="3">
    <source>
        <dbReference type="ARBA" id="ARBA00005663"/>
    </source>
</evidence>
<evidence type="ECO:0000256" key="11">
    <source>
        <dbReference type="ARBA" id="ARBA00022723"/>
    </source>
</evidence>
<dbReference type="CDD" id="cd04453">
    <property type="entry name" value="S1_RNase_E"/>
    <property type="match status" value="1"/>
</dbReference>
<comment type="similarity">
    <text evidence="3">Belongs to the RNase E/G family. RNase G subfamily.</text>
</comment>
<dbReference type="GO" id="GO:0006364">
    <property type="term" value="P:rRNA processing"/>
    <property type="evidence" value="ECO:0007669"/>
    <property type="project" value="UniProtKB-KW"/>
</dbReference>
<evidence type="ECO:0000256" key="8">
    <source>
        <dbReference type="ARBA" id="ARBA00022552"/>
    </source>
</evidence>
<keyword evidence="11" id="KW-0479">Metal-binding</keyword>
<keyword evidence="5" id="KW-1003">Cell membrane</keyword>
<dbReference type="InterPro" id="IPR003029">
    <property type="entry name" value="S1_domain"/>
</dbReference>
<gene>
    <name evidence="20" type="ORF">A2557_03190</name>
</gene>
<evidence type="ECO:0000313" key="21">
    <source>
        <dbReference type="Proteomes" id="UP000177583"/>
    </source>
</evidence>
<dbReference type="Gene3D" id="3.40.1260.20">
    <property type="entry name" value="Ribonuclease E, catalytic domain"/>
    <property type="match status" value="1"/>
</dbReference>
<dbReference type="PANTHER" id="PTHR30001:SF1">
    <property type="entry name" value="RIBONUCLEASE E_G-LIKE PROTEIN, CHLOROPLASTIC"/>
    <property type="match status" value="1"/>
</dbReference>
<keyword evidence="17" id="KW-0472">Membrane</keyword>
<dbReference type="Pfam" id="PF10150">
    <property type="entry name" value="RNase_E_G"/>
    <property type="match status" value="1"/>
</dbReference>
<dbReference type="GO" id="GO:0004540">
    <property type="term" value="F:RNA nuclease activity"/>
    <property type="evidence" value="ECO:0007669"/>
    <property type="project" value="InterPro"/>
</dbReference>
<keyword evidence="10" id="KW-0540">Nuclease</keyword>
<dbReference type="Pfam" id="PF20833">
    <property type="entry name" value="RNase_E_G_Thio"/>
    <property type="match status" value="1"/>
</dbReference>
<keyword evidence="13" id="KW-0255">Endonuclease</keyword>
<accession>A0A1F6GR86</accession>
<evidence type="ECO:0000256" key="1">
    <source>
        <dbReference type="ARBA" id="ARBA00001946"/>
    </source>
</evidence>
<feature type="compositionally biased region" description="Acidic residues" evidence="18">
    <location>
        <begin position="700"/>
        <end position="714"/>
    </location>
</feature>
<comment type="subcellular location">
    <subcellularLocation>
        <location evidence="2">Cytoplasm</location>
    </subcellularLocation>
</comment>
<comment type="cofactor">
    <cofactor evidence="1">
        <name>Mg(2+)</name>
        <dbReference type="ChEBI" id="CHEBI:18420"/>
    </cofactor>
</comment>
<evidence type="ECO:0000256" key="14">
    <source>
        <dbReference type="ARBA" id="ARBA00022801"/>
    </source>
</evidence>
<evidence type="ECO:0000256" key="18">
    <source>
        <dbReference type="SAM" id="MobiDB-lite"/>
    </source>
</evidence>
<evidence type="ECO:0000256" key="10">
    <source>
        <dbReference type="ARBA" id="ARBA00022722"/>
    </source>
</evidence>
<dbReference type="SUPFAM" id="SSF50249">
    <property type="entry name" value="Nucleic acid-binding proteins"/>
    <property type="match status" value="1"/>
</dbReference>
<sequence length="855" mass="96540">MTKKMMLIMASDDESRIALVEDQLLQEMLIEHQSREQIKGNIYKARVVQIQTSVQAAFVDYGAKRHGFLPLSEVCPQLVDPNSKEAKTGRLKVGQQVLVQVTREEVDNKGAAMTMQISLPGRFMVLMPYGNKGGVSKKIEDKEERDRLKGFLSGLENEEHAAIIRTAGTGRDLSELKKDYTAIKKHWEDIYDRFCEAKSAGLLQEEEDVVTRSLRDYYTEDIEEIWVDNPMVFQKTLEFLKMAAPRKQKILKLYVGDRSLFSHYNIEKQVEQLTSREVRLKSGGSIVIDQTEALVSIDVNSGRSNQESNVDDTALRTNLEAAEEVARQLRLRNLGGLVVVDFIDMEKDKSRRMVEDKITESMARDKAQHKILPISQFGLLEISRQRMSVRISNVVESTCPFCKGKGKVPSLLAATNLILRHIRELAARGNVERVTGELPLGITNHLLNERRKEIIDLEHEFGIEVHISANPMLHMFEENMIKAVTDGPPKKRAEDHPRREESERSRSRSPRPRWAEEEKDEAKAEVNTPVEASQKEEGEESGDAADRGRNRNRGRGRGRGRGRDRERGGFGQEQIEGSRSESFADTEETEEYRPKSHGRAEPMELLDLAPLDSPLYKGAIFNQLNSYTEEQLDRFFLDFQLRLKGKAKDKKPFVVPERYLWRSVGKPLTEDPPFEELVAEEVVVSVPKPAKVAAVKEEEIAVEEEIEEGQEPSEEGTASEGERPKRKRNRGSRGRKKRPEELLKAPVIGDAPEEEEEEVNGNLLPPKEEEPIDDEDQEGPSPGNELEPPVQKAAPRGRSRTPRPRRATGLLGETPAPPRPPRSRKPAAPGVAGETAVKRPARPRRAPAKPKVAVE</sequence>
<dbReference type="Pfam" id="PF00575">
    <property type="entry name" value="S1"/>
    <property type="match status" value="1"/>
</dbReference>
<dbReference type="GO" id="GO:0004519">
    <property type="term" value="F:endonuclease activity"/>
    <property type="evidence" value="ECO:0007669"/>
    <property type="project" value="UniProtKB-KW"/>
</dbReference>
<feature type="compositionally biased region" description="Basic residues" evidence="18">
    <location>
        <begin position="550"/>
        <end position="560"/>
    </location>
</feature>
<dbReference type="GO" id="GO:0019843">
    <property type="term" value="F:rRNA binding"/>
    <property type="evidence" value="ECO:0007669"/>
    <property type="project" value="UniProtKB-KW"/>
</dbReference>
<evidence type="ECO:0000256" key="4">
    <source>
        <dbReference type="ARBA" id="ARBA00017719"/>
    </source>
</evidence>
<keyword evidence="7" id="KW-0997">Cell inner membrane</keyword>
<keyword evidence="9" id="KW-0819">tRNA processing</keyword>
<evidence type="ECO:0000256" key="13">
    <source>
        <dbReference type="ARBA" id="ARBA00022759"/>
    </source>
</evidence>
<feature type="compositionally biased region" description="Basic residues" evidence="18">
    <location>
        <begin position="839"/>
        <end position="848"/>
    </location>
</feature>
<evidence type="ECO:0000256" key="6">
    <source>
        <dbReference type="ARBA" id="ARBA00022490"/>
    </source>
</evidence>
<dbReference type="PROSITE" id="PS50126">
    <property type="entry name" value="S1"/>
    <property type="match status" value="1"/>
</dbReference>
<evidence type="ECO:0000256" key="9">
    <source>
        <dbReference type="ARBA" id="ARBA00022694"/>
    </source>
</evidence>
<feature type="compositionally biased region" description="Basic and acidic residues" evidence="18">
    <location>
        <begin position="488"/>
        <end position="506"/>
    </location>
</feature>
<feature type="compositionally biased region" description="Basic residues" evidence="18">
    <location>
        <begin position="795"/>
        <end position="806"/>
    </location>
</feature>
<evidence type="ECO:0000256" key="7">
    <source>
        <dbReference type="ARBA" id="ARBA00022519"/>
    </source>
</evidence>
<feature type="compositionally biased region" description="Basic and acidic residues" evidence="18">
    <location>
        <begin position="591"/>
        <end position="602"/>
    </location>
</feature>
<dbReference type="GO" id="GO:0016787">
    <property type="term" value="F:hydrolase activity"/>
    <property type="evidence" value="ECO:0007669"/>
    <property type="project" value="UniProtKB-KW"/>
</dbReference>
<keyword evidence="15" id="KW-0460">Magnesium</keyword>
<dbReference type="EMBL" id="MFNF01000043">
    <property type="protein sequence ID" value="OGH00653.1"/>
    <property type="molecule type" value="Genomic_DNA"/>
</dbReference>
<name>A0A1F6GR86_9PROT</name>
<feature type="compositionally biased region" description="Basic residues" evidence="18">
    <location>
        <begin position="724"/>
        <end position="737"/>
    </location>
</feature>
<proteinExistence type="inferred from homology"/>
<keyword evidence="14" id="KW-0378">Hydrolase</keyword>
<organism evidence="20 21">
    <name type="scientific">Candidatus Lambdaproteobacteria bacterium RIFOXYD2_FULL_56_26</name>
    <dbReference type="NCBI Taxonomy" id="1817773"/>
    <lineage>
        <taxon>Bacteria</taxon>
        <taxon>Pseudomonadati</taxon>
        <taxon>Pseudomonadota</taxon>
        <taxon>Candidatus Lambdaproteobacteria</taxon>
    </lineage>
</organism>